<organism evidence="1">
    <name type="scientific">Anopheles atroparvus</name>
    <name type="common">European mosquito</name>
    <dbReference type="NCBI Taxonomy" id="41427"/>
    <lineage>
        <taxon>Eukaryota</taxon>
        <taxon>Metazoa</taxon>
        <taxon>Ecdysozoa</taxon>
        <taxon>Arthropoda</taxon>
        <taxon>Hexapoda</taxon>
        <taxon>Insecta</taxon>
        <taxon>Pterygota</taxon>
        <taxon>Neoptera</taxon>
        <taxon>Endopterygota</taxon>
        <taxon>Diptera</taxon>
        <taxon>Nematocera</taxon>
        <taxon>Culicoidea</taxon>
        <taxon>Culicidae</taxon>
        <taxon>Anophelinae</taxon>
        <taxon>Anopheles</taxon>
    </lineage>
</organism>
<reference evidence="1" key="1">
    <citation type="submission" date="2022-08" db="UniProtKB">
        <authorList>
            <consortium name="EnsemblMetazoa"/>
        </authorList>
    </citation>
    <scope>IDENTIFICATION</scope>
    <source>
        <strain evidence="1">EBRO</strain>
    </source>
</reference>
<evidence type="ECO:0000313" key="1">
    <source>
        <dbReference type="EnsemblMetazoa" id="AATE004750-PA.1"/>
    </source>
</evidence>
<sequence>MIEPTLYCHAAVNTLAQSRTVAESRRRLPGLLLLLLLLLLLVDDTLYLVANAGIQQARRAAYWSNKCSRMRHGLGRDLFRAVPVDFPSPVPPSPIYCPIGRVPSAFVRQSASSLLSAVEECTSLRF</sequence>
<name>A0A182ISQ3_ANOAO</name>
<accession>A0A182ISQ3</accession>
<dbReference type="VEuPathDB" id="VectorBase:AATE004750"/>
<proteinExistence type="predicted"/>
<dbReference type="EnsemblMetazoa" id="AATE004750-RA">
    <property type="protein sequence ID" value="AATE004750-PA.1"/>
    <property type="gene ID" value="AATE004750"/>
</dbReference>
<dbReference type="AlphaFoldDB" id="A0A182ISQ3"/>
<protein>
    <submittedName>
        <fullName evidence="1">Uncharacterized protein</fullName>
    </submittedName>
</protein>